<evidence type="ECO:0000313" key="7">
    <source>
        <dbReference type="Proteomes" id="UP001194729"/>
    </source>
</evidence>
<dbReference type="InterPro" id="IPR011546">
    <property type="entry name" value="Pept_M41_FtsH_extracell"/>
</dbReference>
<name>A0ABS0A4X2_9FLAO</name>
<keyword evidence="7" id="KW-1185">Reference proteome</keyword>
<dbReference type="Proteomes" id="UP001194729">
    <property type="component" value="Unassembled WGS sequence"/>
</dbReference>
<keyword evidence="4" id="KW-0812">Transmembrane</keyword>
<sequence>MSEQNKSNQRPGNGKPILPGGGKPKFNVWWIAVPIVLAFLAYSLISDAVNSPKETNKSEFFSYLEDGDVKEVIVWNGRYAEVFLTKEALSNETKHKDALGFSASLCL</sequence>
<evidence type="ECO:0000256" key="4">
    <source>
        <dbReference type="SAM" id="Phobius"/>
    </source>
</evidence>
<proteinExistence type="predicted"/>
<evidence type="ECO:0000256" key="3">
    <source>
        <dbReference type="SAM" id="MobiDB-lite"/>
    </source>
</evidence>
<feature type="transmembrane region" description="Helical" evidence="4">
    <location>
        <begin position="28"/>
        <end position="45"/>
    </location>
</feature>
<feature type="domain" description="Peptidase M41 FtsH extracellular" evidence="5">
    <location>
        <begin position="28"/>
        <end position="79"/>
    </location>
</feature>
<evidence type="ECO:0000259" key="5">
    <source>
        <dbReference type="Pfam" id="PF06480"/>
    </source>
</evidence>
<evidence type="ECO:0000256" key="1">
    <source>
        <dbReference type="ARBA" id="ARBA00022670"/>
    </source>
</evidence>
<reference evidence="6 7" key="1">
    <citation type="submission" date="2020-11" db="EMBL/GenBank/DDBJ databases">
        <title>P. mediterranea TC4 genome.</title>
        <authorList>
            <person name="Molmeret M."/>
        </authorList>
    </citation>
    <scope>NUCLEOTIDE SEQUENCE [LARGE SCALE GENOMIC DNA]</scope>
    <source>
        <strain evidence="6 7">TC4</strain>
    </source>
</reference>
<dbReference type="Pfam" id="PF06480">
    <property type="entry name" value="FtsH_ext"/>
    <property type="match status" value="1"/>
</dbReference>
<organism evidence="6 7">
    <name type="scientific">Nonlabens mediterrranea</name>
    <dbReference type="NCBI Taxonomy" id="1419947"/>
    <lineage>
        <taxon>Bacteria</taxon>
        <taxon>Pseudomonadati</taxon>
        <taxon>Bacteroidota</taxon>
        <taxon>Flavobacteriia</taxon>
        <taxon>Flavobacteriales</taxon>
        <taxon>Flavobacteriaceae</taxon>
        <taxon>Nonlabens</taxon>
    </lineage>
</organism>
<keyword evidence="4" id="KW-1133">Transmembrane helix</keyword>
<keyword evidence="1" id="KW-0645">Protease</keyword>
<keyword evidence="2" id="KW-0378">Hydrolase</keyword>
<feature type="compositionally biased region" description="Polar residues" evidence="3">
    <location>
        <begin position="1"/>
        <end position="10"/>
    </location>
</feature>
<gene>
    <name evidence="6" type="ORF">FNJ87_08610</name>
</gene>
<accession>A0ABS0A4X2</accession>
<keyword evidence="4" id="KW-0472">Membrane</keyword>
<feature type="region of interest" description="Disordered" evidence="3">
    <location>
        <begin position="1"/>
        <end position="22"/>
    </location>
</feature>
<evidence type="ECO:0000313" key="6">
    <source>
        <dbReference type="EMBL" id="MBF4984385.1"/>
    </source>
</evidence>
<protein>
    <submittedName>
        <fullName evidence="6">ATP-dependent metallopeptidase FtsH/Yme1/Tma family protein</fullName>
    </submittedName>
</protein>
<dbReference type="EMBL" id="JADKYU010000441">
    <property type="protein sequence ID" value="MBF4984385.1"/>
    <property type="molecule type" value="Genomic_DNA"/>
</dbReference>
<evidence type="ECO:0000256" key="2">
    <source>
        <dbReference type="ARBA" id="ARBA00022801"/>
    </source>
</evidence>
<feature type="non-terminal residue" evidence="6">
    <location>
        <position position="107"/>
    </location>
</feature>
<comment type="caution">
    <text evidence="6">The sequence shown here is derived from an EMBL/GenBank/DDBJ whole genome shotgun (WGS) entry which is preliminary data.</text>
</comment>